<proteinExistence type="predicted"/>
<dbReference type="InterPro" id="IPR023214">
    <property type="entry name" value="HAD_sf"/>
</dbReference>
<dbReference type="GeneID" id="66054819"/>
<accession>A0A2K3DF77</accession>
<dbReference type="Proteomes" id="UP000006906">
    <property type="component" value="Chromosome 9"/>
</dbReference>
<evidence type="ECO:0000313" key="2">
    <source>
        <dbReference type="Proteomes" id="UP000006906"/>
    </source>
</evidence>
<dbReference type="STRING" id="3055.A0A2K3DF77"/>
<dbReference type="InterPro" id="IPR036412">
    <property type="entry name" value="HAD-like_sf"/>
</dbReference>
<dbReference type="RefSeq" id="XP_042921438.1">
    <property type="nucleotide sequence ID" value="XM_043066096.1"/>
</dbReference>
<gene>
    <name evidence="1" type="ORF">CHLRE_09g402960v5</name>
</gene>
<protein>
    <submittedName>
        <fullName evidence="1">Uncharacterized protein</fullName>
    </submittedName>
</protein>
<dbReference type="Gramene" id="PNW79167">
    <property type="protein sequence ID" value="PNW79167"/>
    <property type="gene ID" value="CHLRE_09g402960v5"/>
</dbReference>
<dbReference type="KEGG" id="cre:CHLRE_09g402960v5"/>
<sequence>MNVTPIPPPTHTHTQMVAAAGVGVAMGNAVPPVKAAAGCVVAGHDDGGVAEAFERFVL</sequence>
<reference evidence="1 2" key="1">
    <citation type="journal article" date="2007" name="Science">
        <title>The Chlamydomonas genome reveals the evolution of key animal and plant functions.</title>
        <authorList>
            <person name="Merchant S.S."/>
            <person name="Prochnik S.E."/>
            <person name="Vallon O."/>
            <person name="Harris E.H."/>
            <person name="Karpowicz S.J."/>
            <person name="Witman G.B."/>
            <person name="Terry A."/>
            <person name="Salamov A."/>
            <person name="Fritz-Laylin L.K."/>
            <person name="Marechal-Drouard L."/>
            <person name="Marshall W.F."/>
            <person name="Qu L.H."/>
            <person name="Nelson D.R."/>
            <person name="Sanderfoot A.A."/>
            <person name="Spalding M.H."/>
            <person name="Kapitonov V.V."/>
            <person name="Ren Q."/>
            <person name="Ferris P."/>
            <person name="Lindquist E."/>
            <person name="Shapiro H."/>
            <person name="Lucas S.M."/>
            <person name="Grimwood J."/>
            <person name="Schmutz J."/>
            <person name="Cardol P."/>
            <person name="Cerutti H."/>
            <person name="Chanfreau G."/>
            <person name="Chen C.L."/>
            <person name="Cognat V."/>
            <person name="Croft M.T."/>
            <person name="Dent R."/>
            <person name="Dutcher S."/>
            <person name="Fernandez E."/>
            <person name="Fukuzawa H."/>
            <person name="Gonzalez-Ballester D."/>
            <person name="Gonzalez-Halphen D."/>
            <person name="Hallmann A."/>
            <person name="Hanikenne M."/>
            <person name="Hippler M."/>
            <person name="Inwood W."/>
            <person name="Jabbari K."/>
            <person name="Kalanon M."/>
            <person name="Kuras R."/>
            <person name="Lefebvre P.A."/>
            <person name="Lemaire S.D."/>
            <person name="Lobanov A.V."/>
            <person name="Lohr M."/>
            <person name="Manuell A."/>
            <person name="Meier I."/>
            <person name="Mets L."/>
            <person name="Mittag M."/>
            <person name="Mittelmeier T."/>
            <person name="Moroney J.V."/>
            <person name="Moseley J."/>
            <person name="Napoli C."/>
            <person name="Nedelcu A.M."/>
            <person name="Niyogi K."/>
            <person name="Novoselov S.V."/>
            <person name="Paulsen I.T."/>
            <person name="Pazour G."/>
            <person name="Purton S."/>
            <person name="Ral J.P."/>
            <person name="Riano-Pachon D.M."/>
            <person name="Riekhof W."/>
            <person name="Rymarquis L."/>
            <person name="Schroda M."/>
            <person name="Stern D."/>
            <person name="Umen J."/>
            <person name="Willows R."/>
            <person name="Wilson N."/>
            <person name="Zimmer S.L."/>
            <person name="Allmer J."/>
            <person name="Balk J."/>
            <person name="Bisova K."/>
            <person name="Chen C.J."/>
            <person name="Elias M."/>
            <person name="Gendler K."/>
            <person name="Hauser C."/>
            <person name="Lamb M.R."/>
            <person name="Ledford H."/>
            <person name="Long J.C."/>
            <person name="Minagawa J."/>
            <person name="Page M.D."/>
            <person name="Pan J."/>
            <person name="Pootakham W."/>
            <person name="Roje S."/>
            <person name="Rose A."/>
            <person name="Stahlberg E."/>
            <person name="Terauchi A.M."/>
            <person name="Yang P."/>
            <person name="Ball S."/>
            <person name="Bowler C."/>
            <person name="Dieckmann C.L."/>
            <person name="Gladyshev V.N."/>
            <person name="Green P."/>
            <person name="Jorgensen R."/>
            <person name="Mayfield S."/>
            <person name="Mueller-Roeber B."/>
            <person name="Rajamani S."/>
            <person name="Sayre R.T."/>
            <person name="Brokstein P."/>
            <person name="Dubchak I."/>
            <person name="Goodstein D."/>
            <person name="Hornick L."/>
            <person name="Huang Y.W."/>
            <person name="Jhaveri J."/>
            <person name="Luo Y."/>
            <person name="Martinez D."/>
            <person name="Ngau W.C."/>
            <person name="Otillar B."/>
            <person name="Poliakov A."/>
            <person name="Porter A."/>
            <person name="Szajkowski L."/>
            <person name="Werner G."/>
            <person name="Zhou K."/>
            <person name="Grigoriev I.V."/>
            <person name="Rokhsar D.S."/>
            <person name="Grossman A.R."/>
        </authorList>
    </citation>
    <scope>NUCLEOTIDE SEQUENCE [LARGE SCALE GENOMIC DNA]</scope>
    <source>
        <strain evidence="2">CC-503</strain>
    </source>
</reference>
<name>A0A2K3DF77_CHLRE</name>
<dbReference type="InParanoid" id="A0A2K3DF77"/>
<dbReference type="Pfam" id="PF08282">
    <property type="entry name" value="Hydrolase_3"/>
    <property type="match status" value="1"/>
</dbReference>
<dbReference type="AlphaFoldDB" id="A0A2K3DF77"/>
<dbReference type="Gene3D" id="3.40.50.1000">
    <property type="entry name" value="HAD superfamily/HAD-like"/>
    <property type="match status" value="1"/>
</dbReference>
<evidence type="ECO:0000313" key="1">
    <source>
        <dbReference type="EMBL" id="PNW79167.1"/>
    </source>
</evidence>
<keyword evidence="2" id="KW-1185">Reference proteome</keyword>
<organism evidence="1 2">
    <name type="scientific">Chlamydomonas reinhardtii</name>
    <name type="common">Chlamydomonas smithii</name>
    <dbReference type="NCBI Taxonomy" id="3055"/>
    <lineage>
        <taxon>Eukaryota</taxon>
        <taxon>Viridiplantae</taxon>
        <taxon>Chlorophyta</taxon>
        <taxon>core chlorophytes</taxon>
        <taxon>Chlorophyceae</taxon>
        <taxon>CS clade</taxon>
        <taxon>Chlamydomonadales</taxon>
        <taxon>Chlamydomonadaceae</taxon>
        <taxon>Chlamydomonas</taxon>
    </lineage>
</organism>
<dbReference type="SUPFAM" id="SSF56784">
    <property type="entry name" value="HAD-like"/>
    <property type="match status" value="1"/>
</dbReference>
<dbReference type="EMBL" id="CM008970">
    <property type="protein sequence ID" value="PNW79167.1"/>
    <property type="molecule type" value="Genomic_DNA"/>
</dbReference>